<dbReference type="InterPro" id="IPR002921">
    <property type="entry name" value="Fungal_lipase-type"/>
</dbReference>
<evidence type="ECO:0000313" key="2">
    <source>
        <dbReference type="EMBL" id="RDU59409.1"/>
    </source>
</evidence>
<dbReference type="Gene3D" id="3.40.50.1820">
    <property type="entry name" value="alpha/beta hydrolase"/>
    <property type="match status" value="1"/>
</dbReference>
<accession>A0A3D8I2Q6</accession>
<dbReference type="Pfam" id="PF01764">
    <property type="entry name" value="Lipase_3"/>
    <property type="match status" value="1"/>
</dbReference>
<dbReference type="Proteomes" id="UP000256379">
    <property type="component" value="Unassembled WGS sequence"/>
</dbReference>
<feature type="domain" description="Fungal lipase-type" evidence="1">
    <location>
        <begin position="8"/>
        <end position="35"/>
    </location>
</feature>
<sequence>PAIIESKSLNIAGHSLGGALTQMLALSLCDDSNRKDCSL</sequence>
<dbReference type="GO" id="GO:0006629">
    <property type="term" value="P:lipid metabolic process"/>
    <property type="evidence" value="ECO:0007669"/>
    <property type="project" value="InterPro"/>
</dbReference>
<gene>
    <name evidence="2" type="ORF">CQA53_11500</name>
</gene>
<organism evidence="2 3">
    <name type="scientific">Helicobacter didelphidarum</name>
    <dbReference type="NCBI Taxonomy" id="2040648"/>
    <lineage>
        <taxon>Bacteria</taxon>
        <taxon>Pseudomonadati</taxon>
        <taxon>Campylobacterota</taxon>
        <taxon>Epsilonproteobacteria</taxon>
        <taxon>Campylobacterales</taxon>
        <taxon>Helicobacteraceae</taxon>
        <taxon>Helicobacter</taxon>
    </lineage>
</organism>
<dbReference type="SUPFAM" id="SSF53474">
    <property type="entry name" value="alpha/beta-Hydrolases"/>
    <property type="match status" value="1"/>
</dbReference>
<dbReference type="AlphaFoldDB" id="A0A3D8I2Q6"/>
<name>A0A3D8I2Q6_9HELI</name>
<protein>
    <recommendedName>
        <fullName evidence="1">Fungal lipase-type domain-containing protein</fullName>
    </recommendedName>
</protein>
<evidence type="ECO:0000313" key="3">
    <source>
        <dbReference type="Proteomes" id="UP000256379"/>
    </source>
</evidence>
<dbReference type="InterPro" id="IPR029058">
    <property type="entry name" value="AB_hydrolase_fold"/>
</dbReference>
<feature type="non-terminal residue" evidence="2">
    <location>
        <position position="1"/>
    </location>
</feature>
<keyword evidence="3" id="KW-1185">Reference proteome</keyword>
<reference evidence="2 3" key="1">
    <citation type="submission" date="2018-04" db="EMBL/GenBank/DDBJ databases">
        <title>Novel Campyloabacter and Helicobacter Species and Strains.</title>
        <authorList>
            <person name="Mannion A.J."/>
            <person name="Shen Z."/>
            <person name="Fox J.G."/>
        </authorList>
    </citation>
    <scope>NUCLEOTIDE SEQUENCE [LARGE SCALE GENOMIC DNA]</scope>
    <source>
        <strain evidence="2 3">MIT 17-337</strain>
    </source>
</reference>
<proteinExistence type="predicted"/>
<comment type="caution">
    <text evidence="2">The sequence shown here is derived from an EMBL/GenBank/DDBJ whole genome shotgun (WGS) entry which is preliminary data.</text>
</comment>
<dbReference type="EMBL" id="NXLQ01000135">
    <property type="protein sequence ID" value="RDU59409.1"/>
    <property type="molecule type" value="Genomic_DNA"/>
</dbReference>
<evidence type="ECO:0000259" key="1">
    <source>
        <dbReference type="Pfam" id="PF01764"/>
    </source>
</evidence>